<organism evidence="2 3">
    <name type="scientific">Exophiala viscosa</name>
    <dbReference type="NCBI Taxonomy" id="2486360"/>
    <lineage>
        <taxon>Eukaryota</taxon>
        <taxon>Fungi</taxon>
        <taxon>Dikarya</taxon>
        <taxon>Ascomycota</taxon>
        <taxon>Pezizomycotina</taxon>
        <taxon>Eurotiomycetes</taxon>
        <taxon>Chaetothyriomycetidae</taxon>
        <taxon>Chaetothyriales</taxon>
        <taxon>Herpotrichiellaceae</taxon>
        <taxon>Exophiala</taxon>
    </lineage>
</organism>
<feature type="compositionally biased region" description="Basic and acidic residues" evidence="1">
    <location>
        <begin position="234"/>
        <end position="257"/>
    </location>
</feature>
<feature type="compositionally biased region" description="Acidic residues" evidence="1">
    <location>
        <begin position="356"/>
        <end position="371"/>
    </location>
</feature>
<name>A0AAN6DWQ7_9EURO</name>
<accession>A0AAN6DWQ7</accession>
<feature type="region of interest" description="Disordered" evidence="1">
    <location>
        <begin position="320"/>
        <end position="406"/>
    </location>
</feature>
<dbReference type="Proteomes" id="UP001203852">
    <property type="component" value="Unassembled WGS sequence"/>
</dbReference>
<comment type="caution">
    <text evidence="2">The sequence shown here is derived from an EMBL/GenBank/DDBJ whole genome shotgun (WGS) entry which is preliminary data.</text>
</comment>
<feature type="compositionally biased region" description="Basic and acidic residues" evidence="1">
    <location>
        <begin position="69"/>
        <end position="83"/>
    </location>
</feature>
<evidence type="ECO:0000256" key="1">
    <source>
        <dbReference type="SAM" id="MobiDB-lite"/>
    </source>
</evidence>
<feature type="compositionally biased region" description="Basic and acidic residues" evidence="1">
    <location>
        <begin position="337"/>
        <end position="355"/>
    </location>
</feature>
<protein>
    <submittedName>
        <fullName evidence="2">Uncharacterized protein</fullName>
    </submittedName>
</protein>
<sequence length="505" mass="56232">MPTRHGFTVNVASVDGELFTEYGDQNIGTRNASRMVSCKIRAVDGQKFYIHIKSEYPFPYEGQSNPGLSEEKSGGGRRNDARYNLRQRKAANGGTSDEDRMDLEQETPAYIFAYWVYIEGNEKPECGGFLNVDNPPHNPAILKGRYSAPKGRTASKVDIHEWQFSSRGIDVLLSNMDIAADAEAPDMLQQEVEEVTKALGNLTPTKTRRSPGQIEVRLVRIVVVGTPAIAKPTWQRDEDEHNSPSHDNDGTDCHPITVDRRPQYTQKLIPTTWRLYDLNETCYARFTFQAMDLPKLVQLNLATADGKKQQRLKVAEKGLTTLQASSGTPLKHRLKHHDPDEHEEINAKGGDKNWSSDEDSGESDDEDSSSDDEPRAHKRRGGNNNLAVAKLKAGRSKEPSQNTRMAVQDSKKLGITANEDTKSDNSWMQMVRAPKNDENGKGHAGFDFQIVKSNDMPAEAEQGELQLVKTGQGKAKEAENGHGKLGLVKVDDGEIEQHGEEQVIW</sequence>
<dbReference type="AlphaFoldDB" id="A0AAN6DWQ7"/>
<dbReference type="EMBL" id="MU404353">
    <property type="protein sequence ID" value="KAI1614021.1"/>
    <property type="molecule type" value="Genomic_DNA"/>
</dbReference>
<keyword evidence="3" id="KW-1185">Reference proteome</keyword>
<feature type="region of interest" description="Disordered" evidence="1">
    <location>
        <begin position="232"/>
        <end position="257"/>
    </location>
</feature>
<feature type="region of interest" description="Disordered" evidence="1">
    <location>
        <begin position="60"/>
        <end position="100"/>
    </location>
</feature>
<gene>
    <name evidence="2" type="ORF">EDD36DRAFT_213086</name>
</gene>
<proteinExistence type="predicted"/>
<evidence type="ECO:0000313" key="3">
    <source>
        <dbReference type="Proteomes" id="UP001203852"/>
    </source>
</evidence>
<reference evidence="2" key="1">
    <citation type="journal article" date="2022" name="bioRxiv">
        <title>Deciphering the potential niche of two novel black yeast fungi from a biological soil crust based on their genomes, phenotypes, and melanin regulation.</title>
        <authorList>
            <consortium name="DOE Joint Genome Institute"/>
            <person name="Carr E.C."/>
            <person name="Barton Q."/>
            <person name="Grambo S."/>
            <person name="Sullivan M."/>
            <person name="Renfro C.M."/>
            <person name="Kuo A."/>
            <person name="Pangilinan J."/>
            <person name="Lipzen A."/>
            <person name="Keymanesh K."/>
            <person name="Savage E."/>
            <person name="Barry K."/>
            <person name="Grigoriev I.V."/>
            <person name="Riekhof W.R."/>
            <person name="Harris S.S."/>
        </authorList>
    </citation>
    <scope>NUCLEOTIDE SEQUENCE</scope>
    <source>
        <strain evidence="2">JF 03-4F</strain>
    </source>
</reference>
<evidence type="ECO:0000313" key="2">
    <source>
        <dbReference type="EMBL" id="KAI1614021.1"/>
    </source>
</evidence>